<sequence>MSLPMSQASSDAVVYTPTRSQHREHLLQLARTTRVQSVLRVSSVAQAELFVALAGYNSTIALAVEDLEISFQLQVGYPANLLRRFLALLGNIETLTLHLPLTSPPTILNGLLFPRLSVFDTNLPHRYLVSFLSAHPALASLTLRACRCRTVCIACGQITSATVSLTRMASMAAMAINALSTSPLWCLTIDFFSDDHDILARIASAAPNLRKLKLIEKPRAQRRFRHTRRPWNDVRQWHLTLLRLPHLEELLLRTHLTVTSPRRSEDAVVCAWANGVGSRSMHHPSLFHICLLQGTGVGVPPKLYLPWPPLLSATPPLLLLLSTVSSATRHSPQTNPCMEASCEDELRESQASIVNSGLSGLHQLLKDGNRGLNAMETRWEVRFQCVEHEIEELASRNARVLRTVHDMKREQTSTTMRTSQLEADVENVYSRVAELSESVGTLLTDMKDHLRHEKELLNDKWGSLRRGLDELSQKVARVDFDLEIMKSQRSVDRARTEQVQNGLAVLEACSTATTNTVQRLECDIARLEHISEQHALTVEQLASAQADSLIAQDVSSNLNGRTLAEELSHGDHLEPMVDDTACGTAGVVIRSSQSILESELLGEVRDDVNILPTVSSADDASSDDVPASTLRSSSVSDVSQASTEDTPCDAALNTDVLSSMRLSLGHSPPPWRIAWQQALLPIGRSLFDKKTSRTALPAAAMASTSKKKPCVCSQCSLSTYLDEYGLKQKGALQYPKTVKQHLARDQLLEKKCAIQQEVLADAVLIATVGDLDPPHATVDSDSSDASPSEPRVAIGDDVNGGDNTIVDNNNQQCATTDEEIKTRVDKIASLQSTFAHYDRLVSLSTPLTFVSTPVHLDDPPAEVARSGSAALNFVDYRQWLSSTILSLARLPDLGDRNVDNQLASLLVRLNSRADTMDRFMRDCWEAEKVRAGLYNLQPGSDQGPIFSSHAIPSRASLKPFITAALVMTTLLHAVASVSRPYSNFVLATIRVLLHGAFIYCNRSSSSATSTLSALQHEVVQTIPKDVRTALQALGIAPDILRYAACPRCFQIYPPDHSRPDDPYPHHCTFSETDKGPCGSPLVVAKEREPLKKGGPSRLTYRPIKPYPYRTFKSWLAALFSRPDVEKFLAGSWDHAVPSGGRWTDIFHAPGIREFRGPDGKLFSHEPDGACHLVFSLFVDWFNPFGNKKAGKSHSVGAIYLACLNLPPHLRFRPENIYLAAIIPGPKEPSLDQLNHLLRPLVDELYELWARGLFLERTALRFVGRFLRVALVPLVCDLPALRKAAGFASHAAKWFCSFCRLIKKLICNIERATWPTRSAKEHRHLAAQWRDAATEAERQGLFKEHGVRWSELLRLPYWDPIRFPVVDAMHNLLLGNLRHHCMDVWGIDIKGRMGKKIAPHTPEEQASWLRRVVDGIKSDSKHALGKVRVGYLATVAQVNDISPGMKLVKRAYIAALLHWAKSHPIEELKLPPVLQEDAVEFHLAEGLYDISKFRVLTPEVLVAIRQDIARTSFPSWMERPPHNFGSATHGKLKADQWRTVCTVSLFITLTRLWGDASAESKEGVLLDNFVHLVAATELATRRSMDSARAHAYDEHMRQYLRGLLEIFSHQLVPNHHLSLHLTACLLLFGPVHGWWGYPFERYNGILGGLNINNIAEHIPLTFMNGFYAAVGLRELMATVEWPDAVEYRDMMDAYRRAFQDTSRGTRVTDASSLGHEQATADSIHTAYDRGNSVTLDRPFYQALLRWMPAGFAPYYATADDSRPRIAPHVQRAPSISHLGLTFATRQHGTRNSFVIFTHPDNASKCAGQIVDIVIHSRIEGDARVLAAFVVVDVYADLTPTHSEMDPYRRFRDLETRLYYNHFQQTVLIKLEDVVAHFASLTYTPANIGVECIVARPLDRS</sequence>
<dbReference type="EMBL" id="CCBP010000297">
    <property type="protein sequence ID" value="CDO75810.1"/>
    <property type="molecule type" value="Genomic_DNA"/>
</dbReference>
<organism evidence="2 3">
    <name type="scientific">Pycnoporus cinnabarinus</name>
    <name type="common">Cinnabar-red polypore</name>
    <name type="synonym">Trametes cinnabarina</name>
    <dbReference type="NCBI Taxonomy" id="5643"/>
    <lineage>
        <taxon>Eukaryota</taxon>
        <taxon>Fungi</taxon>
        <taxon>Dikarya</taxon>
        <taxon>Basidiomycota</taxon>
        <taxon>Agaricomycotina</taxon>
        <taxon>Agaricomycetes</taxon>
        <taxon>Polyporales</taxon>
        <taxon>Polyporaceae</taxon>
        <taxon>Trametes</taxon>
    </lineage>
</organism>
<reference evidence="2" key="1">
    <citation type="submission" date="2014-01" db="EMBL/GenBank/DDBJ databases">
        <title>The genome of the white-rot fungus Pycnoporus cinnabarinus: a basidiomycete model with a versatile arsenal for lignocellulosic biomass breakdown.</title>
        <authorList>
            <person name="Levasseur A."/>
            <person name="Lomascolo A."/>
            <person name="Ruiz-Duenas F.J."/>
            <person name="Uzan E."/>
            <person name="Piumi F."/>
            <person name="Kues U."/>
            <person name="Ram A.F.J."/>
            <person name="Murat C."/>
            <person name="Haon M."/>
            <person name="Benoit I."/>
            <person name="Arfi Y."/>
            <person name="Chevret D."/>
            <person name="Drula E."/>
            <person name="Kwon M.J."/>
            <person name="Gouret P."/>
            <person name="Lesage-Meessen L."/>
            <person name="Lombard V."/>
            <person name="Mariette J."/>
            <person name="Noirot C."/>
            <person name="Park J."/>
            <person name="Patyshakuliyeva A."/>
            <person name="Wieneger R.A.B."/>
            <person name="Wosten H.A.B."/>
            <person name="Martin F."/>
            <person name="Coutinho P.M."/>
            <person name="de Vries R."/>
            <person name="Martinez A.T."/>
            <person name="Klopp C."/>
            <person name="Pontarotti P."/>
            <person name="Henrissat B."/>
            <person name="Record E."/>
        </authorList>
    </citation>
    <scope>NUCLEOTIDE SEQUENCE [LARGE SCALE GENOMIC DNA]</scope>
    <source>
        <strain evidence="2">BRFM137</strain>
    </source>
</reference>
<feature type="region of interest" description="Disordered" evidence="1">
    <location>
        <begin position="614"/>
        <end position="647"/>
    </location>
</feature>
<comment type="caution">
    <text evidence="2">The sequence shown here is derived from an EMBL/GenBank/DDBJ whole genome shotgun (WGS) entry which is preliminary data.</text>
</comment>
<evidence type="ECO:0000256" key="1">
    <source>
        <dbReference type="SAM" id="MobiDB-lite"/>
    </source>
</evidence>
<dbReference type="OrthoDB" id="3247418at2759"/>
<feature type="region of interest" description="Disordered" evidence="1">
    <location>
        <begin position="775"/>
        <end position="809"/>
    </location>
</feature>
<accession>A0A060SN79</accession>
<dbReference type="HOGENOM" id="CLU_002101_0_1_1"/>
<dbReference type="Pfam" id="PF02992">
    <property type="entry name" value="Transposase_21"/>
    <property type="match status" value="1"/>
</dbReference>
<dbReference type="OMA" id="CNIERAT"/>
<proteinExistence type="predicted"/>
<feature type="compositionally biased region" description="Low complexity" evidence="1">
    <location>
        <begin position="779"/>
        <end position="788"/>
    </location>
</feature>
<evidence type="ECO:0000313" key="2">
    <source>
        <dbReference type="EMBL" id="CDO75810.1"/>
    </source>
</evidence>
<dbReference type="PANTHER" id="PTHR46579:SF2">
    <property type="entry name" value="C2H2-TYPE DOMAIN-CONTAINING PROTEIN"/>
    <property type="match status" value="1"/>
</dbReference>
<dbReference type="InterPro" id="IPR004242">
    <property type="entry name" value="Transposase_21"/>
</dbReference>
<dbReference type="Proteomes" id="UP000029665">
    <property type="component" value="Unassembled WGS sequence"/>
</dbReference>
<name>A0A060SN79_PYCCI</name>
<gene>
    <name evidence="2" type="ORF">BN946_scf184951.g8</name>
</gene>
<keyword evidence="3" id="KW-1185">Reference proteome</keyword>
<protein>
    <submittedName>
        <fullName evidence="2">Uncharacterized protein</fullName>
    </submittedName>
</protein>
<evidence type="ECO:0000313" key="3">
    <source>
        <dbReference type="Proteomes" id="UP000029665"/>
    </source>
</evidence>
<dbReference type="PANTHER" id="PTHR46579">
    <property type="entry name" value="F5/8 TYPE C DOMAIN-CONTAINING PROTEIN-RELATED"/>
    <property type="match status" value="1"/>
</dbReference>
<dbReference type="STRING" id="5643.A0A060SN79"/>
<feature type="compositionally biased region" description="Low complexity" evidence="1">
    <location>
        <begin position="614"/>
        <end position="643"/>
    </location>
</feature>